<proteinExistence type="inferred from homology"/>
<evidence type="ECO:0000313" key="22">
    <source>
        <dbReference type="EMBL" id="AOH05886.1"/>
    </source>
</evidence>
<name>A0A1B3TRF1_9MONI</name>
<keyword evidence="17" id="KW-0066">ATP synthesis</keyword>
<evidence type="ECO:0000256" key="8">
    <source>
        <dbReference type="ARBA" id="ARBA00022692"/>
    </source>
</evidence>
<accession>A0A1B3TRF1</accession>
<evidence type="ECO:0000256" key="1">
    <source>
        <dbReference type="ARBA" id="ARBA00003096"/>
    </source>
</evidence>
<dbReference type="PANTHER" id="PTHR36816:SF1">
    <property type="entry name" value="ATP SYNTHASE PROTEIN YMF19"/>
    <property type="match status" value="1"/>
</dbReference>
<evidence type="ECO:0000256" key="5">
    <source>
        <dbReference type="ARBA" id="ARBA00012473"/>
    </source>
</evidence>
<evidence type="ECO:0000256" key="18">
    <source>
        <dbReference type="ARBA" id="ARBA00030649"/>
    </source>
</evidence>
<comment type="catalytic activity">
    <reaction evidence="19">
        <text>ATP + H2O + 4 H(+)(in) = ADP + phosphate + 5 H(+)(out)</text>
        <dbReference type="Rhea" id="RHEA:57720"/>
        <dbReference type="ChEBI" id="CHEBI:15377"/>
        <dbReference type="ChEBI" id="CHEBI:15378"/>
        <dbReference type="ChEBI" id="CHEBI:30616"/>
        <dbReference type="ChEBI" id="CHEBI:43474"/>
        <dbReference type="ChEBI" id="CHEBI:456216"/>
        <dbReference type="EC" id="7.1.2.2"/>
    </reaction>
</comment>
<dbReference type="GO" id="GO:0045259">
    <property type="term" value="C:proton-transporting ATP synthase complex"/>
    <property type="evidence" value="ECO:0007669"/>
    <property type="project" value="UniProtKB-KW"/>
</dbReference>
<dbReference type="EC" id="7.1.2.2" evidence="5"/>
<evidence type="ECO:0000256" key="19">
    <source>
        <dbReference type="ARBA" id="ARBA00048383"/>
    </source>
</evidence>
<evidence type="ECO:0000256" key="20">
    <source>
        <dbReference type="SAM" id="Phobius"/>
    </source>
</evidence>
<evidence type="ECO:0000259" key="21">
    <source>
        <dbReference type="Pfam" id="PF02326"/>
    </source>
</evidence>
<evidence type="ECO:0000256" key="16">
    <source>
        <dbReference type="ARBA" id="ARBA00023136"/>
    </source>
</evidence>
<dbReference type="GeneID" id="28799208"/>
<protein>
    <recommendedName>
        <fullName evidence="5">H(+)-transporting two-sector ATPase</fullName>
        <ecNumber evidence="5">7.1.2.2</ecNumber>
    </recommendedName>
    <alternativeName>
        <fullName evidence="18">Mitochondrial protein YMF19</fullName>
    </alternativeName>
</protein>
<evidence type="ECO:0000256" key="17">
    <source>
        <dbReference type="ARBA" id="ARBA00023310"/>
    </source>
</evidence>
<evidence type="ECO:0000256" key="10">
    <source>
        <dbReference type="ARBA" id="ARBA00022781"/>
    </source>
</evidence>
<dbReference type="RefSeq" id="YP_009277415.1">
    <property type="nucleotide sequence ID" value="NC_030900.1"/>
</dbReference>
<evidence type="ECO:0000256" key="2">
    <source>
        <dbReference type="ARBA" id="ARBA00004304"/>
    </source>
</evidence>
<evidence type="ECO:0000256" key="15">
    <source>
        <dbReference type="ARBA" id="ARBA00023128"/>
    </source>
</evidence>
<keyword evidence="6" id="KW-0813">Transport</keyword>
<evidence type="ECO:0000256" key="14">
    <source>
        <dbReference type="ARBA" id="ARBA00023065"/>
    </source>
</evidence>
<keyword evidence="7" id="KW-0138">CF(0)</keyword>
<comment type="function">
    <text evidence="1">This is one of the chains of the nonenzymatic component (CF(0) subunit) of the mitochondrial ATPase complex.</text>
</comment>
<feature type="transmembrane region" description="Helical" evidence="20">
    <location>
        <begin position="6"/>
        <end position="27"/>
    </location>
</feature>
<feature type="domain" description="ATP synthase YMF19-like N-terminal" evidence="21">
    <location>
        <begin position="2"/>
        <end position="51"/>
    </location>
</feature>
<keyword evidence="16 20" id="KW-0472">Membrane</keyword>
<dbReference type="GO" id="GO:0006754">
    <property type="term" value="P:ATP biosynthetic process"/>
    <property type="evidence" value="ECO:0007669"/>
    <property type="project" value="UniProtKB-KW"/>
</dbReference>
<dbReference type="GO" id="GO:0031966">
    <property type="term" value="C:mitochondrial membrane"/>
    <property type="evidence" value="ECO:0007669"/>
    <property type="project" value="UniProtKB-SubCell"/>
</dbReference>
<evidence type="ECO:0000256" key="12">
    <source>
        <dbReference type="ARBA" id="ARBA00022967"/>
    </source>
</evidence>
<dbReference type="EMBL" id="KX171637">
    <property type="protein sequence ID" value="AOH05886.1"/>
    <property type="molecule type" value="Genomic_DNA"/>
</dbReference>
<sequence length="178" mass="19995">MPQPDRFTYLTQFVWLCVLYSAFYVFLYHDGSPKTSRILKLRKHLISLGATQGLGSATFNCPAGVKSSAPCPSIVEQDVVSEEGFNTSVSYPYSRISGALSWCNRMVKSLKIQPLRLRMNDFYVCSLGEIHLSEVLEEHALDLAEGSPSYYHSTSLASSWHTVDAIRKIIVLRGQERI</sequence>
<comment type="subunit">
    <text evidence="4">F-type ATPases have 2 components, CF(1) - the catalytic core - and CF(0) - the membrane proton channel. CF(1) has five subunits: alpha(3), beta(3), gamma(1), delta(1), epsilon(1). CF(0) has three main subunits: a, b and c.</text>
</comment>
<dbReference type="GO" id="GO:1902600">
    <property type="term" value="P:proton transmembrane transport"/>
    <property type="evidence" value="ECO:0007669"/>
    <property type="project" value="UniProtKB-KW"/>
</dbReference>
<keyword evidence="15 22" id="KW-0496">Mitochondrion</keyword>
<keyword evidence="11" id="KW-0067">ATP-binding</keyword>
<evidence type="ECO:0000256" key="7">
    <source>
        <dbReference type="ARBA" id="ARBA00022547"/>
    </source>
</evidence>
<keyword evidence="14" id="KW-0406">Ion transport</keyword>
<comment type="subcellular location">
    <subcellularLocation>
        <location evidence="2">Mitochondrion membrane</location>
        <topology evidence="2">Single-pass membrane protein</topology>
    </subcellularLocation>
</comment>
<keyword evidence="8 20" id="KW-0812">Transmembrane</keyword>
<keyword evidence="12" id="KW-1278">Translocase</keyword>
<evidence type="ECO:0000256" key="6">
    <source>
        <dbReference type="ARBA" id="ARBA00022448"/>
    </source>
</evidence>
<geneLocation type="mitochondrion" evidence="22"/>
<dbReference type="PANTHER" id="PTHR36816">
    <property type="entry name" value="ATP SYNTHASE PROTEIN YMF19"/>
    <property type="match status" value="1"/>
</dbReference>
<keyword evidence="10" id="KW-0375">Hydrogen ion transport</keyword>
<gene>
    <name evidence="22" type="primary">atp8</name>
</gene>
<keyword evidence="13 20" id="KW-1133">Transmembrane helix</keyword>
<organism evidence="22">
    <name type="scientific">Ophioglossum californicum</name>
    <dbReference type="NCBI Taxonomy" id="1267209"/>
    <lineage>
        <taxon>Eukaryota</taxon>
        <taxon>Viridiplantae</taxon>
        <taxon>Streptophyta</taxon>
        <taxon>Embryophyta</taxon>
        <taxon>Tracheophyta</taxon>
        <taxon>Polypodiopsida</taxon>
        <taxon>Ophioglossidae</taxon>
        <taxon>Ophioglossales</taxon>
        <taxon>Ophioglossaceae</taxon>
        <taxon>Ophioglossoideae</taxon>
        <taxon>Ophioglossum</taxon>
    </lineage>
</organism>
<dbReference type="Pfam" id="PF02326">
    <property type="entry name" value="YMF19"/>
    <property type="match status" value="1"/>
</dbReference>
<evidence type="ECO:0000256" key="3">
    <source>
        <dbReference type="ARBA" id="ARBA00010946"/>
    </source>
</evidence>
<evidence type="ECO:0000256" key="13">
    <source>
        <dbReference type="ARBA" id="ARBA00022989"/>
    </source>
</evidence>
<evidence type="ECO:0000256" key="4">
    <source>
        <dbReference type="ARBA" id="ARBA00011648"/>
    </source>
</evidence>
<keyword evidence="9" id="KW-0547">Nucleotide-binding</keyword>
<evidence type="ECO:0000256" key="9">
    <source>
        <dbReference type="ARBA" id="ARBA00022741"/>
    </source>
</evidence>
<evidence type="ECO:0000256" key="11">
    <source>
        <dbReference type="ARBA" id="ARBA00022840"/>
    </source>
</evidence>
<comment type="similarity">
    <text evidence="3">Belongs to the ATPase protein YMF19 family.</text>
</comment>
<dbReference type="InterPro" id="IPR003319">
    <property type="entry name" value="YMF19-like_N"/>
</dbReference>
<dbReference type="GO" id="GO:0005524">
    <property type="term" value="F:ATP binding"/>
    <property type="evidence" value="ECO:0007669"/>
    <property type="project" value="UniProtKB-KW"/>
</dbReference>
<dbReference type="InterPro" id="IPR044975">
    <property type="entry name" value="YMF19-like"/>
</dbReference>
<dbReference type="AlphaFoldDB" id="A0A1B3TRF1"/>
<reference evidence="22" key="1">
    <citation type="journal article" date="2016" name="New Phytol.">
        <title>Complete mitochondrial genomes from the ferns Ophioglossum californicum and Psilotum nudum are highly repetitive with the largest organellar introns.</title>
        <authorList>
            <person name="Guo W."/>
            <person name="Zhu A."/>
            <person name="Fan W."/>
            <person name="Mower J.P."/>
        </authorList>
    </citation>
    <scope>NUCLEOTIDE SEQUENCE</scope>
    <source>
        <strain evidence="22">V14</strain>
    </source>
</reference>